<name>A0ACC0YCJ8_9ROSI</name>
<protein>
    <submittedName>
        <fullName evidence="1">Uncharacterized protein</fullName>
    </submittedName>
</protein>
<accession>A0ACC0YCJ8</accession>
<dbReference type="Proteomes" id="UP001163603">
    <property type="component" value="Chromosome 7"/>
</dbReference>
<evidence type="ECO:0000313" key="1">
    <source>
        <dbReference type="EMBL" id="KAJ0034566.1"/>
    </source>
</evidence>
<sequence>MRSPPGELHHKRYDIYGDLAQDFVSTGSANGFNPCRAVSVPNLLFVCRPHYLLGGHAKGDPPVEYFIGVTSIKVNGEAVPLNASLLTLTVKMASFTRVASVVPFGARFSSKGIGSTRVGPVVPQVDLLQNKNVYWAIFGANSMVKVSDDVLSLGLLMEG</sequence>
<dbReference type="EMBL" id="CM047742">
    <property type="protein sequence ID" value="KAJ0034566.1"/>
    <property type="molecule type" value="Genomic_DNA"/>
</dbReference>
<comment type="caution">
    <text evidence="1">The sequence shown here is derived from an EMBL/GenBank/DDBJ whole genome shotgun (WGS) entry which is preliminary data.</text>
</comment>
<keyword evidence="2" id="KW-1185">Reference proteome</keyword>
<organism evidence="1 2">
    <name type="scientific">Pistacia integerrima</name>
    <dbReference type="NCBI Taxonomy" id="434235"/>
    <lineage>
        <taxon>Eukaryota</taxon>
        <taxon>Viridiplantae</taxon>
        <taxon>Streptophyta</taxon>
        <taxon>Embryophyta</taxon>
        <taxon>Tracheophyta</taxon>
        <taxon>Spermatophyta</taxon>
        <taxon>Magnoliopsida</taxon>
        <taxon>eudicotyledons</taxon>
        <taxon>Gunneridae</taxon>
        <taxon>Pentapetalae</taxon>
        <taxon>rosids</taxon>
        <taxon>malvids</taxon>
        <taxon>Sapindales</taxon>
        <taxon>Anacardiaceae</taxon>
        <taxon>Pistacia</taxon>
    </lineage>
</organism>
<reference evidence="2" key="1">
    <citation type="journal article" date="2023" name="G3 (Bethesda)">
        <title>Genome assembly and association tests identify interacting loci associated with vigor, precocity, and sex in interspecific pistachio rootstocks.</title>
        <authorList>
            <person name="Palmer W."/>
            <person name="Jacygrad E."/>
            <person name="Sagayaradj S."/>
            <person name="Cavanaugh K."/>
            <person name="Han R."/>
            <person name="Bertier L."/>
            <person name="Beede B."/>
            <person name="Kafkas S."/>
            <person name="Golino D."/>
            <person name="Preece J."/>
            <person name="Michelmore R."/>
        </authorList>
    </citation>
    <scope>NUCLEOTIDE SEQUENCE [LARGE SCALE GENOMIC DNA]</scope>
</reference>
<evidence type="ECO:0000313" key="2">
    <source>
        <dbReference type="Proteomes" id="UP001163603"/>
    </source>
</evidence>
<gene>
    <name evidence="1" type="ORF">Pint_24898</name>
</gene>
<proteinExistence type="predicted"/>